<dbReference type="EMBL" id="CP106796">
    <property type="protein sequence ID" value="UXY40376.1"/>
    <property type="molecule type" value="Genomic_DNA"/>
</dbReference>
<evidence type="ECO:0000313" key="3">
    <source>
        <dbReference type="Proteomes" id="UP001060733"/>
    </source>
</evidence>
<dbReference type="RefSeq" id="WP_263280249.1">
    <property type="nucleotide sequence ID" value="NZ_CP106796.1"/>
</dbReference>
<sequence length="101" mass="10929">MTAPAPAVGRTGADRPGADPPRLVLQEITRGQSETLRRWLELEGDSTDEPLGIFGTADGRLREYTPANSSPNSSAQDHRAHHTTHPYCHHRRGSGPGVRPA</sequence>
<reference evidence="2" key="1">
    <citation type="submission" date="2022-10" db="EMBL/GenBank/DDBJ databases">
        <authorList>
            <person name="Mo P."/>
        </authorList>
    </citation>
    <scope>NUCLEOTIDE SEQUENCE</scope>
    <source>
        <strain evidence="2">HUAS 14-6</strain>
        <plasmid evidence="2">punmamed2</plasmid>
    </source>
</reference>
<feature type="compositionally biased region" description="Polar residues" evidence="1">
    <location>
        <begin position="66"/>
        <end position="75"/>
    </location>
</feature>
<organism evidence="2 3">
    <name type="scientific">Streptomyces albidocamelliae</name>
    <dbReference type="NCBI Taxonomy" id="2981135"/>
    <lineage>
        <taxon>Bacteria</taxon>
        <taxon>Bacillati</taxon>
        <taxon>Actinomycetota</taxon>
        <taxon>Actinomycetes</taxon>
        <taxon>Kitasatosporales</taxon>
        <taxon>Streptomycetaceae</taxon>
        <taxon>Streptomyces</taxon>
    </lineage>
</organism>
<proteinExistence type="predicted"/>
<protein>
    <submittedName>
        <fullName evidence="2">Uncharacterized protein</fullName>
    </submittedName>
</protein>
<evidence type="ECO:0000313" key="2">
    <source>
        <dbReference type="EMBL" id="UXY40376.1"/>
    </source>
</evidence>
<feature type="region of interest" description="Disordered" evidence="1">
    <location>
        <begin position="1"/>
        <end position="23"/>
    </location>
</feature>
<feature type="compositionally biased region" description="Basic residues" evidence="1">
    <location>
        <begin position="79"/>
        <end position="93"/>
    </location>
</feature>
<accession>A0ABY6F1N9</accession>
<name>A0ABY6F1N9_9ACTN</name>
<dbReference type="Proteomes" id="UP001060733">
    <property type="component" value="Plasmid punmamed2"/>
</dbReference>
<evidence type="ECO:0000256" key="1">
    <source>
        <dbReference type="SAM" id="MobiDB-lite"/>
    </source>
</evidence>
<gene>
    <name evidence="2" type="ORF">N8I86_38060</name>
</gene>
<keyword evidence="2" id="KW-0614">Plasmid</keyword>
<keyword evidence="3" id="KW-1185">Reference proteome</keyword>
<geneLocation type="plasmid" evidence="2 3">
    <name>punmamed2</name>
</geneLocation>
<feature type="region of interest" description="Disordered" evidence="1">
    <location>
        <begin position="46"/>
        <end position="101"/>
    </location>
</feature>